<name>A0A1T5IHX1_9BACT</name>
<sequence>MPTLKLPLKYSLDLKIIGVALLYYLFARLGYLLAFENSTALPAWPPSGIAFALLIILGRSVWPGITIGALVANIMAYWNNPALGPQTIITISSVIAIGNTIEAVIGNYLVKSWIRDPYPFKHAKNAFRFLFVTMFMCLAGASIGTASLYLNAVISLDAISETLFSWWIGNVVGILLFTPFILSIARPVRVTLSTARMIEVSIYFLSTLAIYLLLQVDYLTLTMQRALPLLALPFLLWLAFRFELIVAIGGVLIVSLISIYFTVQGSGPFVLAGAANSILLLQIFIGVISISTIILSATVKERLDVQHQLQEFNENLEGMVLDRTKALNDEIGTRKIAEEKLQRTNQELSKRNTELDNFVYSVSHDLRAPIASVLGLINLARVDKDVAMKDMYLEMINKSALQQDHFIKEILDQSRNSRLEVKREEILFEPLIEETFNQLKFATSTGKSVERVINIEQDGPFFSDRWRLKVILNNIISNAIRYRNGKDPVIKVNVAINGRLAKLAIEDNGKGIEKEHMPNIYKMFYRATDDGAGSGLGLYIVKEAIDKLNGHINIESEIGKGTTVQLEIPEIN</sequence>
<organism evidence="12 13">
    <name type="scientific">Ohtaekwangia koreensis</name>
    <dbReference type="NCBI Taxonomy" id="688867"/>
    <lineage>
        <taxon>Bacteria</taxon>
        <taxon>Pseudomonadati</taxon>
        <taxon>Bacteroidota</taxon>
        <taxon>Cytophagia</taxon>
        <taxon>Cytophagales</taxon>
        <taxon>Fulvivirgaceae</taxon>
        <taxon>Ohtaekwangia</taxon>
    </lineage>
</organism>
<feature type="transmembrane region" description="Helical" evidence="10">
    <location>
        <begin position="47"/>
        <end position="76"/>
    </location>
</feature>
<dbReference type="Proteomes" id="UP000190961">
    <property type="component" value="Unassembled WGS sequence"/>
</dbReference>
<evidence type="ECO:0000256" key="4">
    <source>
        <dbReference type="ARBA" id="ARBA00022475"/>
    </source>
</evidence>
<dbReference type="PANTHER" id="PTHR45530">
    <property type="entry name" value="SENSORY TRANSDUCTION HISTIDINE KINASE"/>
    <property type="match status" value="1"/>
</dbReference>
<evidence type="ECO:0000313" key="13">
    <source>
        <dbReference type="Proteomes" id="UP000190961"/>
    </source>
</evidence>
<feature type="transmembrane region" description="Helical" evidence="10">
    <location>
        <begin position="129"/>
        <end position="152"/>
    </location>
</feature>
<dbReference type="GO" id="GO:0000155">
    <property type="term" value="F:phosphorelay sensor kinase activity"/>
    <property type="evidence" value="ECO:0007669"/>
    <property type="project" value="InterPro"/>
</dbReference>
<dbReference type="CDD" id="cd00075">
    <property type="entry name" value="HATPase"/>
    <property type="match status" value="1"/>
</dbReference>
<feature type="transmembrane region" description="Helical" evidence="10">
    <location>
        <begin position="234"/>
        <end position="257"/>
    </location>
</feature>
<dbReference type="InterPro" id="IPR005467">
    <property type="entry name" value="His_kinase_dom"/>
</dbReference>
<evidence type="ECO:0000256" key="8">
    <source>
        <dbReference type="ARBA" id="ARBA00023136"/>
    </source>
</evidence>
<dbReference type="InterPro" id="IPR036097">
    <property type="entry name" value="HisK_dim/P_sf"/>
</dbReference>
<dbReference type="SUPFAM" id="SSF47384">
    <property type="entry name" value="Homodimeric domain of signal transducing histidine kinase"/>
    <property type="match status" value="1"/>
</dbReference>
<keyword evidence="12" id="KW-0808">Transferase</keyword>
<dbReference type="PROSITE" id="PS50109">
    <property type="entry name" value="HIS_KIN"/>
    <property type="match status" value="1"/>
</dbReference>
<dbReference type="InterPro" id="IPR036890">
    <property type="entry name" value="HATPase_C_sf"/>
</dbReference>
<evidence type="ECO:0000256" key="3">
    <source>
        <dbReference type="ARBA" id="ARBA00012438"/>
    </source>
</evidence>
<keyword evidence="7 10" id="KW-1133">Transmembrane helix</keyword>
<dbReference type="GO" id="GO:0005886">
    <property type="term" value="C:plasma membrane"/>
    <property type="evidence" value="ECO:0007669"/>
    <property type="project" value="UniProtKB-SubCell"/>
</dbReference>
<dbReference type="SMART" id="SM00388">
    <property type="entry name" value="HisKA"/>
    <property type="match status" value="1"/>
</dbReference>
<dbReference type="STRING" id="688867.SAMN05660236_0047"/>
<feature type="transmembrane region" description="Helical" evidence="10">
    <location>
        <begin position="269"/>
        <end position="295"/>
    </location>
</feature>
<proteinExistence type="predicted"/>
<comment type="subcellular location">
    <subcellularLocation>
        <location evidence="2">Cell membrane</location>
        <topology evidence="2">Multi-pass membrane protein</topology>
    </subcellularLocation>
</comment>
<reference evidence="12 13" key="1">
    <citation type="submission" date="2017-02" db="EMBL/GenBank/DDBJ databases">
        <authorList>
            <person name="Peterson S.W."/>
        </authorList>
    </citation>
    <scope>NUCLEOTIDE SEQUENCE [LARGE SCALE GENOMIC DNA]</scope>
    <source>
        <strain evidence="12 13">DSM 25262</strain>
    </source>
</reference>
<evidence type="ECO:0000256" key="10">
    <source>
        <dbReference type="SAM" id="Phobius"/>
    </source>
</evidence>
<dbReference type="SMART" id="SM00387">
    <property type="entry name" value="HATPase_c"/>
    <property type="match status" value="1"/>
</dbReference>
<evidence type="ECO:0000313" key="12">
    <source>
        <dbReference type="EMBL" id="SKC38751.1"/>
    </source>
</evidence>
<feature type="transmembrane region" description="Helical" evidence="10">
    <location>
        <begin position="88"/>
        <end position="109"/>
    </location>
</feature>
<dbReference type="Gene3D" id="1.10.287.130">
    <property type="match status" value="1"/>
</dbReference>
<dbReference type="EC" id="2.7.13.3" evidence="3"/>
<keyword evidence="12" id="KW-0418">Kinase</keyword>
<evidence type="ECO:0000256" key="9">
    <source>
        <dbReference type="SAM" id="Coils"/>
    </source>
</evidence>
<keyword evidence="8 10" id="KW-0472">Membrane</keyword>
<dbReference type="InterPro" id="IPR007895">
    <property type="entry name" value="MASE1"/>
</dbReference>
<dbReference type="InterPro" id="IPR003594">
    <property type="entry name" value="HATPase_dom"/>
</dbReference>
<dbReference type="InterPro" id="IPR004358">
    <property type="entry name" value="Sig_transdc_His_kin-like_C"/>
</dbReference>
<evidence type="ECO:0000256" key="6">
    <source>
        <dbReference type="ARBA" id="ARBA00022692"/>
    </source>
</evidence>
<evidence type="ECO:0000256" key="1">
    <source>
        <dbReference type="ARBA" id="ARBA00000085"/>
    </source>
</evidence>
<keyword evidence="9" id="KW-0175">Coiled coil</keyword>
<feature type="coiled-coil region" evidence="9">
    <location>
        <begin position="327"/>
        <end position="354"/>
    </location>
</feature>
<feature type="domain" description="Histidine kinase" evidence="11">
    <location>
        <begin position="361"/>
        <end position="572"/>
    </location>
</feature>
<feature type="transmembrane region" description="Helical" evidence="10">
    <location>
        <begin position="197"/>
        <end position="214"/>
    </location>
</feature>
<keyword evidence="4" id="KW-1003">Cell membrane</keyword>
<dbReference type="AlphaFoldDB" id="A0A1T5IHX1"/>
<feature type="transmembrane region" description="Helical" evidence="10">
    <location>
        <begin position="16"/>
        <end position="35"/>
    </location>
</feature>
<evidence type="ECO:0000256" key="7">
    <source>
        <dbReference type="ARBA" id="ARBA00022989"/>
    </source>
</evidence>
<dbReference type="Pfam" id="PF02518">
    <property type="entry name" value="HATPase_c"/>
    <property type="match status" value="1"/>
</dbReference>
<dbReference type="CDD" id="cd00082">
    <property type="entry name" value="HisKA"/>
    <property type="match status" value="1"/>
</dbReference>
<dbReference type="Gene3D" id="3.30.565.10">
    <property type="entry name" value="Histidine kinase-like ATPase, C-terminal domain"/>
    <property type="match status" value="1"/>
</dbReference>
<dbReference type="InterPro" id="IPR003661">
    <property type="entry name" value="HisK_dim/P_dom"/>
</dbReference>
<dbReference type="PANTHER" id="PTHR45530:SF3">
    <property type="entry name" value="TWO-COMPONENT SYSTEM NARL FAMILY SENSOR HISTIDINE KINASE BARA"/>
    <property type="match status" value="1"/>
</dbReference>
<evidence type="ECO:0000259" key="11">
    <source>
        <dbReference type="PROSITE" id="PS50109"/>
    </source>
</evidence>
<accession>A0A1T5IHX1</accession>
<keyword evidence="6 10" id="KW-0812">Transmembrane</keyword>
<dbReference type="SUPFAM" id="SSF55874">
    <property type="entry name" value="ATPase domain of HSP90 chaperone/DNA topoisomerase II/histidine kinase"/>
    <property type="match status" value="1"/>
</dbReference>
<dbReference type="EMBL" id="FUZU01000001">
    <property type="protein sequence ID" value="SKC38751.1"/>
    <property type="molecule type" value="Genomic_DNA"/>
</dbReference>
<evidence type="ECO:0000256" key="2">
    <source>
        <dbReference type="ARBA" id="ARBA00004651"/>
    </source>
</evidence>
<gene>
    <name evidence="12" type="ORF">SAMN05660236_0047</name>
</gene>
<evidence type="ECO:0000256" key="5">
    <source>
        <dbReference type="ARBA" id="ARBA00022553"/>
    </source>
</evidence>
<dbReference type="Pfam" id="PF00512">
    <property type="entry name" value="HisKA"/>
    <property type="match status" value="1"/>
</dbReference>
<keyword evidence="5" id="KW-0597">Phosphoprotein</keyword>
<comment type="catalytic activity">
    <reaction evidence="1">
        <text>ATP + protein L-histidine = ADP + protein N-phospho-L-histidine.</text>
        <dbReference type="EC" id="2.7.13.3"/>
    </reaction>
</comment>
<protein>
    <recommendedName>
        <fullName evidence="3">histidine kinase</fullName>
        <ecNumber evidence="3">2.7.13.3</ecNumber>
    </recommendedName>
</protein>
<dbReference type="PRINTS" id="PR00344">
    <property type="entry name" value="BCTRLSENSOR"/>
</dbReference>
<dbReference type="Pfam" id="PF05231">
    <property type="entry name" value="MASE1"/>
    <property type="match status" value="1"/>
</dbReference>
<keyword evidence="13" id="KW-1185">Reference proteome</keyword>
<feature type="transmembrane region" description="Helical" evidence="10">
    <location>
        <begin position="164"/>
        <end position="185"/>
    </location>
</feature>